<evidence type="ECO:0000313" key="1">
    <source>
        <dbReference type="Proteomes" id="UP000095283"/>
    </source>
</evidence>
<name>A0A1I7WYH7_HETBA</name>
<proteinExistence type="predicted"/>
<evidence type="ECO:0000313" key="2">
    <source>
        <dbReference type="WBParaSite" id="Hba_10235"/>
    </source>
</evidence>
<keyword evidence="1" id="KW-1185">Reference proteome</keyword>
<sequence length="135" mass="15702">MSVPYEDNTTTTVHHDDKTDVQIEALISKETKSQIINIVFFPTYLWKYIVALYTNFYMSKIIIILLSCSSKYIKSLSYIINYYGTSDTITLLEELTTRMTMQLRISASTSQDDDRTFSFDSFLMCSPLFPYVFDT</sequence>
<reference evidence="2" key="1">
    <citation type="submission" date="2016-11" db="UniProtKB">
        <authorList>
            <consortium name="WormBaseParasite"/>
        </authorList>
    </citation>
    <scope>IDENTIFICATION</scope>
</reference>
<dbReference type="Proteomes" id="UP000095283">
    <property type="component" value="Unplaced"/>
</dbReference>
<dbReference type="AlphaFoldDB" id="A0A1I7WYH7"/>
<accession>A0A1I7WYH7</accession>
<dbReference type="WBParaSite" id="Hba_10235">
    <property type="protein sequence ID" value="Hba_10235"/>
    <property type="gene ID" value="Hba_10235"/>
</dbReference>
<protein>
    <submittedName>
        <fullName evidence="2">CPXV160 protein</fullName>
    </submittedName>
</protein>
<organism evidence="1 2">
    <name type="scientific">Heterorhabditis bacteriophora</name>
    <name type="common">Entomopathogenic nematode worm</name>
    <dbReference type="NCBI Taxonomy" id="37862"/>
    <lineage>
        <taxon>Eukaryota</taxon>
        <taxon>Metazoa</taxon>
        <taxon>Ecdysozoa</taxon>
        <taxon>Nematoda</taxon>
        <taxon>Chromadorea</taxon>
        <taxon>Rhabditida</taxon>
        <taxon>Rhabditina</taxon>
        <taxon>Rhabditomorpha</taxon>
        <taxon>Strongyloidea</taxon>
        <taxon>Heterorhabditidae</taxon>
        <taxon>Heterorhabditis</taxon>
    </lineage>
</organism>